<reference evidence="1 2" key="1">
    <citation type="journal article" date="2010" name="DNA Res.">
        <title>Genome sequence of Kitasatospora setae NBRC 14216T: an evolutionary snapshot of the family Streptomycetaceae.</title>
        <authorList>
            <person name="Ichikawa N."/>
            <person name="Oguchi A."/>
            <person name="Ikeda H."/>
            <person name="Ishikawa J."/>
            <person name="Kitani S."/>
            <person name="Watanabe Y."/>
            <person name="Nakamura S."/>
            <person name="Katano Y."/>
            <person name="Kishi E."/>
            <person name="Sasagawa M."/>
            <person name="Ankai A."/>
            <person name="Fukui S."/>
            <person name="Hashimoto Y."/>
            <person name="Kamata S."/>
            <person name="Otoguro M."/>
            <person name="Tanikawa S."/>
            <person name="Nihira T."/>
            <person name="Horinouchi S."/>
            <person name="Ohnishi Y."/>
            <person name="Hayakawa M."/>
            <person name="Kuzuyama T."/>
            <person name="Arisawa A."/>
            <person name="Nomoto F."/>
            <person name="Miura H."/>
            <person name="Takahashi Y."/>
            <person name="Fujita N."/>
        </authorList>
    </citation>
    <scope>NUCLEOTIDE SEQUENCE [LARGE SCALE GENOMIC DNA]</scope>
    <source>
        <strain evidence="2">ATCC 33774 / DSM 43861 / JCM 3304 / KCC A-0304 / NBRC 14216 / KM-6054</strain>
    </source>
</reference>
<organism evidence="1 2">
    <name type="scientific">Kitasatospora setae (strain ATCC 33774 / DSM 43861 / JCM 3304 / KCC A-0304 / NBRC 14216 / KM-6054)</name>
    <name type="common">Streptomyces setae</name>
    <dbReference type="NCBI Taxonomy" id="452652"/>
    <lineage>
        <taxon>Bacteria</taxon>
        <taxon>Bacillati</taxon>
        <taxon>Actinomycetota</taxon>
        <taxon>Actinomycetes</taxon>
        <taxon>Kitasatosporales</taxon>
        <taxon>Streptomycetaceae</taxon>
        <taxon>Kitasatospora</taxon>
    </lineage>
</organism>
<dbReference type="AlphaFoldDB" id="E4N898"/>
<gene>
    <name evidence="1" type="ordered locus">KSE_16020</name>
</gene>
<dbReference type="Proteomes" id="UP000007076">
    <property type="component" value="Chromosome"/>
</dbReference>
<keyword evidence="2" id="KW-1185">Reference proteome</keyword>
<proteinExistence type="predicted"/>
<evidence type="ECO:0000313" key="1">
    <source>
        <dbReference type="EMBL" id="BAJ27429.1"/>
    </source>
</evidence>
<dbReference type="HOGENOM" id="CLU_161426_0_0_11"/>
<sequence length="103" mass="10704">MMLAAEAFSTLVGIGEAVLPGPPEEDDGNERVPGDCWLYCERESVPVLWLGPVTAAGGVLAGLLACAECIAVLHGKAVAATLGRDRSPLVRPGRARHARSRSA</sequence>
<accession>E4N898</accession>
<name>E4N898_KITSK</name>
<dbReference type="KEGG" id="ksk:KSE_16020"/>
<evidence type="ECO:0000313" key="2">
    <source>
        <dbReference type="Proteomes" id="UP000007076"/>
    </source>
</evidence>
<protein>
    <submittedName>
        <fullName evidence="1">Uncharacterized protein</fullName>
    </submittedName>
</protein>
<dbReference type="STRING" id="452652.KSE_16020"/>
<dbReference type="EMBL" id="AP010968">
    <property type="protein sequence ID" value="BAJ27429.1"/>
    <property type="molecule type" value="Genomic_DNA"/>
</dbReference>